<dbReference type="Proteomes" id="UP000321250">
    <property type="component" value="Unassembled WGS sequence"/>
</dbReference>
<dbReference type="Gene3D" id="3.40.50.10420">
    <property type="entry name" value="NagB/RpiA/CoA transferase-like"/>
    <property type="match status" value="1"/>
</dbReference>
<accession>A0A5C6UGJ7</accession>
<dbReference type="RefSeq" id="WP_147082847.1">
    <property type="nucleotide sequence ID" value="NZ_VOQR01000001.1"/>
</dbReference>
<dbReference type="SUPFAM" id="SSF100950">
    <property type="entry name" value="NagB/RpiA/CoA transferase-like"/>
    <property type="match status" value="1"/>
</dbReference>
<evidence type="ECO:0000256" key="4">
    <source>
        <dbReference type="RuleBase" id="RU361279"/>
    </source>
</evidence>
<protein>
    <recommendedName>
        <fullName evidence="4">5-formyltetrahydrofolate cyclo-ligase</fullName>
        <ecNumber evidence="4">6.3.3.2</ecNumber>
    </recommendedName>
</protein>
<keyword evidence="4" id="KW-0479">Metal-binding</keyword>
<dbReference type="EMBL" id="VOQR01000001">
    <property type="protein sequence ID" value="TXC71570.1"/>
    <property type="molecule type" value="Genomic_DNA"/>
</dbReference>
<dbReference type="PANTHER" id="PTHR23407:SF1">
    <property type="entry name" value="5-FORMYLTETRAHYDROFOLATE CYCLO-LIGASE"/>
    <property type="match status" value="1"/>
</dbReference>
<dbReference type="EC" id="6.3.3.2" evidence="4"/>
<dbReference type="PANTHER" id="PTHR23407">
    <property type="entry name" value="ATPASE INHIBITOR/5-FORMYLTETRAHYDROFOLATE CYCLO-LIGASE"/>
    <property type="match status" value="1"/>
</dbReference>
<keyword evidence="2 4" id="KW-0547">Nucleotide-binding</keyword>
<evidence type="ECO:0000256" key="3">
    <source>
        <dbReference type="ARBA" id="ARBA00022840"/>
    </source>
</evidence>
<dbReference type="GO" id="GO:0046872">
    <property type="term" value="F:metal ion binding"/>
    <property type="evidence" value="ECO:0007669"/>
    <property type="project" value="UniProtKB-KW"/>
</dbReference>
<dbReference type="AlphaFoldDB" id="A0A5C6UGJ7"/>
<organism evidence="5 6">
    <name type="scientific">Sphingomonas ginsenosidivorax</name>
    <dbReference type="NCBI Taxonomy" id="862135"/>
    <lineage>
        <taxon>Bacteria</taxon>
        <taxon>Pseudomonadati</taxon>
        <taxon>Pseudomonadota</taxon>
        <taxon>Alphaproteobacteria</taxon>
        <taxon>Sphingomonadales</taxon>
        <taxon>Sphingomonadaceae</taxon>
        <taxon>Sphingomonas</taxon>
    </lineage>
</organism>
<sequence>MTDKRALRAALRAARDGFGSHAIIVPDAFLARLSAGLTVASYVPVGSEADPSPLARAAVDAGCVIALPHVVEPRLPMRFLRWDTEAALAAGPYGLSQPAYDAAELEPDIILTPLVGFDLVGNRVGQGAGYYDRAFAAHPRAWRIGVALSVQQVPTLTPDPWDVPLHAIATEQDWIVP</sequence>
<dbReference type="NCBIfam" id="TIGR02727">
    <property type="entry name" value="MTHFS_bact"/>
    <property type="match status" value="1"/>
</dbReference>
<dbReference type="InterPro" id="IPR037171">
    <property type="entry name" value="NagB/RpiA_transferase-like"/>
</dbReference>
<dbReference type="OrthoDB" id="9801938at2"/>
<gene>
    <name evidence="5" type="ORF">FSB78_11885</name>
</gene>
<comment type="caution">
    <text evidence="5">The sequence shown here is derived from an EMBL/GenBank/DDBJ whole genome shotgun (WGS) entry which is preliminary data.</text>
</comment>
<evidence type="ECO:0000313" key="6">
    <source>
        <dbReference type="Proteomes" id="UP000321250"/>
    </source>
</evidence>
<keyword evidence="4" id="KW-0460">Magnesium</keyword>
<keyword evidence="5" id="KW-0436">Ligase</keyword>
<evidence type="ECO:0000256" key="1">
    <source>
        <dbReference type="ARBA" id="ARBA00010638"/>
    </source>
</evidence>
<keyword evidence="6" id="KW-1185">Reference proteome</keyword>
<dbReference type="GO" id="GO:0009396">
    <property type="term" value="P:folic acid-containing compound biosynthetic process"/>
    <property type="evidence" value="ECO:0007669"/>
    <property type="project" value="TreeGrafter"/>
</dbReference>
<dbReference type="GO" id="GO:0005524">
    <property type="term" value="F:ATP binding"/>
    <property type="evidence" value="ECO:0007669"/>
    <property type="project" value="UniProtKB-KW"/>
</dbReference>
<reference evidence="5 6" key="1">
    <citation type="journal article" date="2013" name="Antonie Van Leeuwenhoek">
        <title>Sphingomonas ginsenosidivorax sp. nov., with the ability to transform ginsenosides.</title>
        <authorList>
            <person name="Jin X.F."/>
            <person name="Kim J.K."/>
            <person name="Liu Q.M."/>
            <person name="Kang M.S."/>
            <person name="He D."/>
            <person name="Jin F.X."/>
            <person name="Kim S.C."/>
            <person name="Im W.T."/>
        </authorList>
    </citation>
    <scope>NUCLEOTIDE SEQUENCE [LARGE SCALE GENOMIC DNA]</scope>
    <source>
        <strain evidence="5 6">KHI67</strain>
    </source>
</reference>
<dbReference type="Pfam" id="PF01812">
    <property type="entry name" value="5-FTHF_cyc-lig"/>
    <property type="match status" value="1"/>
</dbReference>
<comment type="cofactor">
    <cofactor evidence="4">
        <name>Mg(2+)</name>
        <dbReference type="ChEBI" id="CHEBI:18420"/>
    </cofactor>
</comment>
<keyword evidence="3 4" id="KW-0067">ATP-binding</keyword>
<dbReference type="GO" id="GO:0035999">
    <property type="term" value="P:tetrahydrofolate interconversion"/>
    <property type="evidence" value="ECO:0007669"/>
    <property type="project" value="TreeGrafter"/>
</dbReference>
<comment type="similarity">
    <text evidence="1 4">Belongs to the 5-formyltetrahydrofolate cyclo-ligase family.</text>
</comment>
<name>A0A5C6UGJ7_9SPHN</name>
<comment type="catalytic activity">
    <reaction evidence="4">
        <text>(6S)-5-formyl-5,6,7,8-tetrahydrofolate + ATP = (6R)-5,10-methenyltetrahydrofolate + ADP + phosphate</text>
        <dbReference type="Rhea" id="RHEA:10488"/>
        <dbReference type="ChEBI" id="CHEBI:30616"/>
        <dbReference type="ChEBI" id="CHEBI:43474"/>
        <dbReference type="ChEBI" id="CHEBI:57455"/>
        <dbReference type="ChEBI" id="CHEBI:57457"/>
        <dbReference type="ChEBI" id="CHEBI:456216"/>
        <dbReference type="EC" id="6.3.3.2"/>
    </reaction>
</comment>
<proteinExistence type="inferred from homology"/>
<dbReference type="GO" id="GO:0030272">
    <property type="term" value="F:5-formyltetrahydrofolate cyclo-ligase activity"/>
    <property type="evidence" value="ECO:0007669"/>
    <property type="project" value="UniProtKB-EC"/>
</dbReference>
<evidence type="ECO:0000313" key="5">
    <source>
        <dbReference type="EMBL" id="TXC71570.1"/>
    </source>
</evidence>
<dbReference type="InterPro" id="IPR024185">
    <property type="entry name" value="FTHF_cligase-like_sf"/>
</dbReference>
<dbReference type="InterPro" id="IPR002698">
    <property type="entry name" value="FTHF_cligase"/>
</dbReference>
<evidence type="ECO:0000256" key="2">
    <source>
        <dbReference type="ARBA" id="ARBA00022741"/>
    </source>
</evidence>